<comment type="caution">
    <text evidence="1">The sequence shown here is derived from an EMBL/GenBank/DDBJ whole genome shotgun (WGS) entry which is preliminary data.</text>
</comment>
<accession>A0A6S7KET1</accession>
<dbReference type="SUPFAM" id="SSF56436">
    <property type="entry name" value="C-type lectin-like"/>
    <property type="match status" value="1"/>
</dbReference>
<protein>
    <submittedName>
        <fullName evidence="1">Uncharacterized protein</fullName>
    </submittedName>
</protein>
<dbReference type="Gene3D" id="3.10.100.10">
    <property type="entry name" value="Mannose-Binding Protein A, subunit A"/>
    <property type="match status" value="1"/>
</dbReference>
<keyword evidence="2" id="KW-1185">Reference proteome</keyword>
<dbReference type="OrthoDB" id="6107292at2759"/>
<evidence type="ECO:0000313" key="2">
    <source>
        <dbReference type="Proteomes" id="UP001152795"/>
    </source>
</evidence>
<dbReference type="Proteomes" id="UP001152795">
    <property type="component" value="Unassembled WGS sequence"/>
</dbReference>
<gene>
    <name evidence="1" type="ORF">PACLA_8A038836</name>
</gene>
<organism evidence="1 2">
    <name type="scientific">Paramuricea clavata</name>
    <name type="common">Red gorgonian</name>
    <name type="synonym">Violescent sea-whip</name>
    <dbReference type="NCBI Taxonomy" id="317549"/>
    <lineage>
        <taxon>Eukaryota</taxon>
        <taxon>Metazoa</taxon>
        <taxon>Cnidaria</taxon>
        <taxon>Anthozoa</taxon>
        <taxon>Octocorallia</taxon>
        <taxon>Malacalcyonacea</taxon>
        <taxon>Plexauridae</taxon>
        <taxon>Paramuricea</taxon>
    </lineage>
</organism>
<dbReference type="InterPro" id="IPR016186">
    <property type="entry name" value="C-type_lectin-like/link_sf"/>
</dbReference>
<dbReference type="EMBL" id="CACRXK020028110">
    <property type="protein sequence ID" value="CAB4041304.1"/>
    <property type="molecule type" value="Genomic_DNA"/>
</dbReference>
<dbReference type="InterPro" id="IPR016187">
    <property type="entry name" value="CTDL_fold"/>
</dbReference>
<reference evidence="1" key="1">
    <citation type="submission" date="2020-04" db="EMBL/GenBank/DDBJ databases">
        <authorList>
            <person name="Alioto T."/>
            <person name="Alioto T."/>
            <person name="Gomez Garrido J."/>
        </authorList>
    </citation>
    <scope>NUCLEOTIDE SEQUENCE</scope>
    <source>
        <strain evidence="1">A484AB</strain>
    </source>
</reference>
<evidence type="ECO:0000313" key="1">
    <source>
        <dbReference type="EMBL" id="CAB4041304.1"/>
    </source>
</evidence>
<sequence>MVAFWETTISDYDISSIYKSEFGTCPFSWIEYGMSCYQLNKDTKSNYRAASTCQRSGGDLTNIDTNVEQAFILTILIDKTWI</sequence>
<dbReference type="AlphaFoldDB" id="A0A6S7KET1"/>
<name>A0A6S7KET1_PARCT</name>
<proteinExistence type="predicted"/>
<feature type="non-terminal residue" evidence="1">
    <location>
        <position position="82"/>
    </location>
</feature>